<evidence type="ECO:0000256" key="1">
    <source>
        <dbReference type="SAM" id="MobiDB-lite"/>
    </source>
</evidence>
<name>A0ABP9Z8A7_9FUNG</name>
<sequence>MLSPSESAHTASANVSPSGETYTSTPEIDNYIQTFMAKMLIPYQTEIERAHTRIKSMEATIIELQAQVHQFNKPPTNTPGATPMVAAVPALPQQNTPTYASITAATPTPAKKIMPTSKAKRIFAQPTENKGYQFVYLPQSGRTPMNEIRRALSAHDINNARVMDIHFPARNVCGLLVHNDFAPELVSKLNKLGTETLPLFNPNSPDIISDPIHNGKTPEEKADLATKLQKNRAIRIINRSHPRVRNSLTRSFITQGIINNEDLNNPHTPSPTSNNRHIYFDTLEKMDEDTPNEANLPQ</sequence>
<feature type="region of interest" description="Disordered" evidence="1">
    <location>
        <begin position="1"/>
        <end position="24"/>
    </location>
</feature>
<organism evidence="2 3">
    <name type="scientific">Mucor flavus</name>
    <dbReference type="NCBI Taxonomy" id="439312"/>
    <lineage>
        <taxon>Eukaryota</taxon>
        <taxon>Fungi</taxon>
        <taxon>Fungi incertae sedis</taxon>
        <taxon>Mucoromycota</taxon>
        <taxon>Mucoromycotina</taxon>
        <taxon>Mucoromycetes</taxon>
        <taxon>Mucorales</taxon>
        <taxon>Mucorineae</taxon>
        <taxon>Mucoraceae</taxon>
        <taxon>Mucor</taxon>
    </lineage>
</organism>
<protein>
    <submittedName>
        <fullName evidence="2">Uncharacterized protein</fullName>
    </submittedName>
</protein>
<gene>
    <name evidence="2" type="ORF">MFLAVUS_008855</name>
</gene>
<evidence type="ECO:0000313" key="3">
    <source>
        <dbReference type="Proteomes" id="UP001473302"/>
    </source>
</evidence>
<comment type="caution">
    <text evidence="2">The sequence shown here is derived from an EMBL/GenBank/DDBJ whole genome shotgun (WGS) entry which is preliminary data.</text>
</comment>
<proteinExistence type="predicted"/>
<keyword evidence="3" id="KW-1185">Reference proteome</keyword>
<accession>A0ABP9Z8A7</accession>
<dbReference type="EMBL" id="BAABUK010000025">
    <property type="protein sequence ID" value="GAA5815348.1"/>
    <property type="molecule type" value="Genomic_DNA"/>
</dbReference>
<evidence type="ECO:0000313" key="2">
    <source>
        <dbReference type="EMBL" id="GAA5815348.1"/>
    </source>
</evidence>
<reference evidence="2 3" key="1">
    <citation type="submission" date="2024-04" db="EMBL/GenBank/DDBJ databases">
        <title>genome sequences of Mucor flavus KT1a and Helicostylum pulchrum KT1b strains isolated from the surface of a dry-aged beef.</title>
        <authorList>
            <person name="Toyotome T."/>
            <person name="Hosono M."/>
            <person name="Torimaru M."/>
            <person name="Fukuda K."/>
            <person name="Mikami N."/>
        </authorList>
    </citation>
    <scope>NUCLEOTIDE SEQUENCE [LARGE SCALE GENOMIC DNA]</scope>
    <source>
        <strain evidence="2 3">KT1a</strain>
    </source>
</reference>
<dbReference type="Proteomes" id="UP001473302">
    <property type="component" value="Unassembled WGS sequence"/>
</dbReference>